<name>A0A9N8WBA3_9GLOM</name>
<dbReference type="EMBL" id="CAJVPY010000620">
    <property type="protein sequence ID" value="CAG8483768.1"/>
    <property type="molecule type" value="Genomic_DNA"/>
</dbReference>
<evidence type="ECO:0000313" key="2">
    <source>
        <dbReference type="Proteomes" id="UP000789405"/>
    </source>
</evidence>
<keyword evidence="2" id="KW-1185">Reference proteome</keyword>
<proteinExistence type="predicted"/>
<organism evidence="1 2">
    <name type="scientific">Dentiscutata erythropus</name>
    <dbReference type="NCBI Taxonomy" id="1348616"/>
    <lineage>
        <taxon>Eukaryota</taxon>
        <taxon>Fungi</taxon>
        <taxon>Fungi incertae sedis</taxon>
        <taxon>Mucoromycota</taxon>
        <taxon>Glomeromycotina</taxon>
        <taxon>Glomeromycetes</taxon>
        <taxon>Diversisporales</taxon>
        <taxon>Gigasporaceae</taxon>
        <taxon>Dentiscutata</taxon>
    </lineage>
</organism>
<sequence length="42" mass="5295">MEEDYNMDYEYMLSNWRSLYKNKDTLCDFELEKFDLEDQSEL</sequence>
<dbReference type="AlphaFoldDB" id="A0A9N8WBA3"/>
<gene>
    <name evidence="1" type="ORF">DERYTH_LOCUS2060</name>
</gene>
<dbReference type="Proteomes" id="UP000789405">
    <property type="component" value="Unassembled WGS sequence"/>
</dbReference>
<reference evidence="1" key="1">
    <citation type="submission" date="2021-06" db="EMBL/GenBank/DDBJ databases">
        <authorList>
            <person name="Kallberg Y."/>
            <person name="Tangrot J."/>
            <person name="Rosling A."/>
        </authorList>
    </citation>
    <scope>NUCLEOTIDE SEQUENCE</scope>
    <source>
        <strain evidence="1">MA453B</strain>
    </source>
</reference>
<accession>A0A9N8WBA3</accession>
<evidence type="ECO:0000313" key="1">
    <source>
        <dbReference type="EMBL" id="CAG8483768.1"/>
    </source>
</evidence>
<comment type="caution">
    <text evidence="1">The sequence shown here is derived from an EMBL/GenBank/DDBJ whole genome shotgun (WGS) entry which is preliminary data.</text>
</comment>
<protein>
    <submittedName>
        <fullName evidence="1">12072_t:CDS:1</fullName>
    </submittedName>
</protein>